<proteinExistence type="predicted"/>
<comment type="caution">
    <text evidence="1">The sequence shown here is derived from an EMBL/GenBank/DDBJ whole genome shotgun (WGS) entry which is preliminary data.</text>
</comment>
<dbReference type="AlphaFoldDB" id="A0A0F9A8D4"/>
<organism evidence="1">
    <name type="scientific">marine sediment metagenome</name>
    <dbReference type="NCBI Taxonomy" id="412755"/>
    <lineage>
        <taxon>unclassified sequences</taxon>
        <taxon>metagenomes</taxon>
        <taxon>ecological metagenomes</taxon>
    </lineage>
</organism>
<name>A0A0F9A8D4_9ZZZZ</name>
<feature type="non-terminal residue" evidence="1">
    <location>
        <position position="58"/>
    </location>
</feature>
<sequence length="58" mass="6713">MIVSEEVAHLLFHVDAETFEADPSQKPGVMIRKDEVHTMVAPFRNRNTEVTRVEYLDL</sequence>
<protein>
    <submittedName>
        <fullName evidence="1">Uncharacterized protein</fullName>
    </submittedName>
</protein>
<gene>
    <name evidence="1" type="ORF">LCGC14_2683120</name>
</gene>
<accession>A0A0F9A8D4</accession>
<evidence type="ECO:0000313" key="1">
    <source>
        <dbReference type="EMBL" id="KKK94410.1"/>
    </source>
</evidence>
<reference evidence="1" key="1">
    <citation type="journal article" date="2015" name="Nature">
        <title>Complex archaea that bridge the gap between prokaryotes and eukaryotes.</title>
        <authorList>
            <person name="Spang A."/>
            <person name="Saw J.H."/>
            <person name="Jorgensen S.L."/>
            <person name="Zaremba-Niedzwiedzka K."/>
            <person name="Martijn J."/>
            <person name="Lind A.E."/>
            <person name="van Eijk R."/>
            <person name="Schleper C."/>
            <person name="Guy L."/>
            <person name="Ettema T.J."/>
        </authorList>
    </citation>
    <scope>NUCLEOTIDE SEQUENCE</scope>
</reference>
<dbReference type="EMBL" id="LAZR01047357">
    <property type="protein sequence ID" value="KKK94410.1"/>
    <property type="molecule type" value="Genomic_DNA"/>
</dbReference>